<evidence type="ECO:0000256" key="1">
    <source>
        <dbReference type="SAM" id="SignalP"/>
    </source>
</evidence>
<name>A0A1N6VDV8_9RHOB</name>
<dbReference type="OrthoDB" id="9810895at2"/>
<proteinExistence type="predicted"/>
<dbReference type="RefSeq" id="WP_149765915.1">
    <property type="nucleotide sequence ID" value="NZ_FTMK01000013.1"/>
</dbReference>
<feature type="chain" id="PRO_5012952630" evidence="1">
    <location>
        <begin position="28"/>
        <end position="147"/>
    </location>
</feature>
<organism evidence="2 3">
    <name type="scientific">Paracoccus thiocyanatus</name>
    <dbReference type="NCBI Taxonomy" id="34006"/>
    <lineage>
        <taxon>Bacteria</taxon>
        <taxon>Pseudomonadati</taxon>
        <taxon>Pseudomonadota</taxon>
        <taxon>Alphaproteobacteria</taxon>
        <taxon>Rhodobacterales</taxon>
        <taxon>Paracoccaceae</taxon>
        <taxon>Paracoccus</taxon>
    </lineage>
</organism>
<accession>A0A1N6VDV8</accession>
<dbReference type="EMBL" id="FTMK01000013">
    <property type="protein sequence ID" value="SIQ76041.1"/>
    <property type="molecule type" value="Genomic_DNA"/>
</dbReference>
<sequence>MKTPSAHRILPALLAALLAVPALSAQAAIQSRAENLAHPRGWSAMAGLEPRAVREIARTLPASASAPEDQPWCERDADLENTLRHDFGETRIADGAQGTTLWGSDLMGTWTLVFERPDATSCVIASGIGFSDRASPQTFFTEAGIDG</sequence>
<reference evidence="2 3" key="1">
    <citation type="submission" date="2017-01" db="EMBL/GenBank/DDBJ databases">
        <authorList>
            <person name="Varghese N."/>
            <person name="Submissions S."/>
        </authorList>
    </citation>
    <scope>NUCLEOTIDE SEQUENCE [LARGE SCALE GENOMIC DNA]</scope>
    <source>
        <strain evidence="2 3">ATCC 700171</strain>
    </source>
</reference>
<dbReference type="AlphaFoldDB" id="A0A1N6VDV8"/>
<protein>
    <submittedName>
        <fullName evidence="2">Uncharacterized protein</fullName>
    </submittedName>
</protein>
<gene>
    <name evidence="2" type="ORF">SAMN05421641_11388</name>
</gene>
<dbReference type="Proteomes" id="UP000323956">
    <property type="component" value="Unassembled WGS sequence"/>
</dbReference>
<evidence type="ECO:0000313" key="3">
    <source>
        <dbReference type="Proteomes" id="UP000323956"/>
    </source>
</evidence>
<feature type="signal peptide" evidence="1">
    <location>
        <begin position="1"/>
        <end position="27"/>
    </location>
</feature>
<keyword evidence="1" id="KW-0732">Signal</keyword>
<evidence type="ECO:0000313" key="2">
    <source>
        <dbReference type="EMBL" id="SIQ76041.1"/>
    </source>
</evidence>